<protein>
    <submittedName>
        <fullName evidence="10">Aspartate-alanine antiporter</fullName>
    </submittedName>
</protein>
<dbReference type="NCBIfam" id="TIGR01625">
    <property type="entry name" value="YidE_YbjL_dupl"/>
    <property type="match status" value="1"/>
</dbReference>
<evidence type="ECO:0000256" key="8">
    <source>
        <dbReference type="SAM" id="Phobius"/>
    </source>
</evidence>
<evidence type="ECO:0000256" key="1">
    <source>
        <dbReference type="ARBA" id="ARBA00004651"/>
    </source>
</evidence>
<evidence type="ECO:0000259" key="9">
    <source>
        <dbReference type="PROSITE" id="PS51202"/>
    </source>
</evidence>
<comment type="subcellular location">
    <subcellularLocation>
        <location evidence="1">Cell membrane</location>
        <topology evidence="1">Multi-pass membrane protein</topology>
    </subcellularLocation>
</comment>
<keyword evidence="11" id="KW-1185">Reference proteome</keyword>
<organism evidence="10 11">
    <name type="scientific">Paracoccus broussonetiae</name>
    <dbReference type="NCBI Taxonomy" id="3075834"/>
    <lineage>
        <taxon>Bacteria</taxon>
        <taxon>Pseudomonadati</taxon>
        <taxon>Pseudomonadota</taxon>
        <taxon>Alphaproteobacteria</taxon>
        <taxon>Rhodobacterales</taxon>
        <taxon>Paracoccaceae</taxon>
        <taxon>Paracoccus</taxon>
    </lineage>
</organism>
<proteinExistence type="inferred from homology"/>
<keyword evidence="5 8" id="KW-0812">Transmembrane</keyword>
<dbReference type="InterPro" id="IPR050144">
    <property type="entry name" value="AAE_transporter"/>
</dbReference>
<sequence length="563" mass="59107">MMEAIRSFFAHSPIAVLFVCVAIGFALGRVKIAGIPLGGIPGTLFAAIVVGQVGVEVDDNIKTMAFALFIYSLGYVSGPSFFQSLGRSTLNLVYLSLVSSLLIFLTIWGLAQIFGLDKGTAAGLLAGGITESAAVGTASEALGSMALPPDQITAMQANIGVAYAITYLFGFTLVVFFVSLIAPRLMRIDLKTEAARYTAALGIGGDDDLEPGQESALRGVVARAYQVTRSEAEITVGSFEKSFDGFVTVQRIIRRGRTIEPGKDRALAVGDRVALLGRLDEVLEAGPYLGSETSDMRGLDLVGETRTVVLTNKDFIGETIMAVRARLDPEQRRGVHVVKITRAGQNLVPRPKMRLEAGDTVSLYGMPSALDGAVPLIGYGVDQGIAVDYVYLGLGIIVGILIGMITVPVAGSPIALHTGGGCLLSGLLFGWLRARHPRFGGLPAATALHLRDFGLAIFIACVGLGTGPQALTLLKQQGVLLPVLAFIAVIVPIVLSLLYARYVLKMNPAIICGALAGCFTCTAGLNAAVQAAENETPVLGYTVPYAISNVTLTLLGPILVLTV</sequence>
<reference evidence="11" key="1">
    <citation type="submission" date="2023-07" db="EMBL/GenBank/DDBJ databases">
        <title>Characterization of two Paracoccaceae strains isolated from Phycosphere and proposal of Xinfangfangia lacusdiani sp. nov.</title>
        <authorList>
            <person name="Deng Y."/>
            <person name="Zhang Y.Q."/>
        </authorList>
    </citation>
    <scope>NUCLEOTIDE SEQUENCE [LARGE SCALE GENOMIC DNA]</scope>
    <source>
        <strain evidence="11">CPCC 101403</strain>
    </source>
</reference>
<feature type="transmembrane region" description="Helical" evidence="8">
    <location>
        <begin position="541"/>
        <end position="561"/>
    </location>
</feature>
<feature type="transmembrane region" description="Helical" evidence="8">
    <location>
        <begin position="33"/>
        <end position="53"/>
    </location>
</feature>
<dbReference type="Gene3D" id="3.30.70.1450">
    <property type="entry name" value="Regulator of K+ conductance, C-terminal domain"/>
    <property type="match status" value="1"/>
</dbReference>
<feature type="transmembrane region" description="Helical" evidence="8">
    <location>
        <begin position="414"/>
        <end position="432"/>
    </location>
</feature>
<dbReference type="Proteomes" id="UP001251085">
    <property type="component" value="Unassembled WGS sequence"/>
</dbReference>
<keyword evidence="6 8" id="KW-1133">Transmembrane helix</keyword>
<dbReference type="PANTHER" id="PTHR30445:SF9">
    <property type="match status" value="1"/>
</dbReference>
<dbReference type="NCBIfam" id="TIGR03802">
    <property type="entry name" value="Asp_Ala_antiprt"/>
    <property type="match status" value="1"/>
</dbReference>
<comment type="similarity">
    <text evidence="2">Belongs to the AAE transporter (TC 2.A.81) family.</text>
</comment>
<feature type="transmembrane region" description="Helical" evidence="8">
    <location>
        <begin position="389"/>
        <end position="408"/>
    </location>
</feature>
<keyword evidence="7 8" id="KW-0472">Membrane</keyword>
<accession>A0ABU3EEI0</accession>
<dbReference type="PROSITE" id="PS51202">
    <property type="entry name" value="RCK_C"/>
    <property type="match status" value="2"/>
</dbReference>
<evidence type="ECO:0000256" key="6">
    <source>
        <dbReference type="ARBA" id="ARBA00022989"/>
    </source>
</evidence>
<feature type="transmembrane region" description="Helical" evidence="8">
    <location>
        <begin position="509"/>
        <end position="529"/>
    </location>
</feature>
<feature type="transmembrane region" description="Helical" evidence="8">
    <location>
        <begin position="479"/>
        <end position="500"/>
    </location>
</feature>
<feature type="transmembrane region" description="Helical" evidence="8">
    <location>
        <begin position="453"/>
        <end position="473"/>
    </location>
</feature>
<evidence type="ECO:0000256" key="7">
    <source>
        <dbReference type="ARBA" id="ARBA00023136"/>
    </source>
</evidence>
<comment type="caution">
    <text evidence="10">The sequence shown here is derived from an EMBL/GenBank/DDBJ whole genome shotgun (WGS) entry which is preliminary data.</text>
</comment>
<name>A0ABU3EEI0_9RHOB</name>
<dbReference type="InterPro" id="IPR006037">
    <property type="entry name" value="RCK_C"/>
</dbReference>
<gene>
    <name evidence="10" type="primary">aspT</name>
    <name evidence="10" type="ORF">RM190_12310</name>
</gene>
<feature type="transmembrane region" description="Helical" evidence="8">
    <location>
        <begin position="92"/>
        <end position="111"/>
    </location>
</feature>
<feature type="transmembrane region" description="Helical" evidence="8">
    <location>
        <begin position="65"/>
        <end position="86"/>
    </location>
</feature>
<dbReference type="SUPFAM" id="SSF116726">
    <property type="entry name" value="TrkA C-terminal domain-like"/>
    <property type="match status" value="1"/>
</dbReference>
<evidence type="ECO:0000256" key="4">
    <source>
        <dbReference type="ARBA" id="ARBA00022475"/>
    </source>
</evidence>
<feature type="domain" description="RCK C-terminal" evidence="9">
    <location>
        <begin position="210"/>
        <end position="292"/>
    </location>
</feature>
<dbReference type="Pfam" id="PF02080">
    <property type="entry name" value="TrkA_C"/>
    <property type="match status" value="1"/>
</dbReference>
<evidence type="ECO:0000256" key="5">
    <source>
        <dbReference type="ARBA" id="ARBA00022692"/>
    </source>
</evidence>
<dbReference type="InterPro" id="IPR036721">
    <property type="entry name" value="RCK_C_sf"/>
</dbReference>
<keyword evidence="3" id="KW-0813">Transport</keyword>
<evidence type="ECO:0000256" key="2">
    <source>
        <dbReference type="ARBA" id="ARBA00009854"/>
    </source>
</evidence>
<keyword evidence="4" id="KW-1003">Cell membrane</keyword>
<evidence type="ECO:0000256" key="3">
    <source>
        <dbReference type="ARBA" id="ARBA00022448"/>
    </source>
</evidence>
<dbReference type="EMBL" id="JAVRQI010000008">
    <property type="protein sequence ID" value="MDT1062653.1"/>
    <property type="molecule type" value="Genomic_DNA"/>
</dbReference>
<dbReference type="RefSeq" id="WP_311759751.1">
    <property type="nucleotide sequence ID" value="NZ_JAVRQI010000008.1"/>
</dbReference>
<feature type="domain" description="RCK C-terminal" evidence="9">
    <location>
        <begin position="330"/>
        <end position="379"/>
    </location>
</feature>
<evidence type="ECO:0000313" key="11">
    <source>
        <dbReference type="Proteomes" id="UP001251085"/>
    </source>
</evidence>
<dbReference type="InterPro" id="IPR022457">
    <property type="entry name" value="Asp_Ala_antiprt"/>
</dbReference>
<dbReference type="InterPro" id="IPR006512">
    <property type="entry name" value="YidE_YbjL"/>
</dbReference>
<feature type="transmembrane region" description="Helical" evidence="8">
    <location>
        <begin position="7"/>
        <end position="27"/>
    </location>
</feature>
<feature type="transmembrane region" description="Helical" evidence="8">
    <location>
        <begin position="159"/>
        <end position="182"/>
    </location>
</feature>
<dbReference type="Pfam" id="PF06826">
    <property type="entry name" value="Asp-Al_Ex"/>
    <property type="match status" value="2"/>
</dbReference>
<dbReference type="PANTHER" id="PTHR30445">
    <property type="entry name" value="K(+)_H(+) ANTIPORTER SUBUNIT KHTT"/>
    <property type="match status" value="1"/>
</dbReference>
<evidence type="ECO:0000313" key="10">
    <source>
        <dbReference type="EMBL" id="MDT1062653.1"/>
    </source>
</evidence>